<evidence type="ECO:0000256" key="1">
    <source>
        <dbReference type="SAM" id="MobiDB-lite"/>
    </source>
</evidence>
<dbReference type="Proteomes" id="UP000232323">
    <property type="component" value="Unassembled WGS sequence"/>
</dbReference>
<feature type="compositionally biased region" description="Basic and acidic residues" evidence="1">
    <location>
        <begin position="259"/>
        <end position="271"/>
    </location>
</feature>
<feature type="region of interest" description="Disordered" evidence="1">
    <location>
        <begin position="259"/>
        <end position="311"/>
    </location>
</feature>
<dbReference type="InterPro" id="IPR044688">
    <property type="entry name" value="SCI-1-like"/>
</dbReference>
<proteinExistence type="predicted"/>
<feature type="compositionally biased region" description="Basic residues" evidence="1">
    <location>
        <begin position="31"/>
        <end position="57"/>
    </location>
</feature>
<feature type="region of interest" description="Disordered" evidence="1">
    <location>
        <begin position="1"/>
        <end position="89"/>
    </location>
</feature>
<organism evidence="2 3">
    <name type="scientific">Chlamydomonas eustigma</name>
    <dbReference type="NCBI Taxonomy" id="1157962"/>
    <lineage>
        <taxon>Eukaryota</taxon>
        <taxon>Viridiplantae</taxon>
        <taxon>Chlorophyta</taxon>
        <taxon>core chlorophytes</taxon>
        <taxon>Chlorophyceae</taxon>
        <taxon>CS clade</taxon>
        <taxon>Chlamydomonadales</taxon>
        <taxon>Chlamydomonadaceae</taxon>
        <taxon>Chlamydomonas</taxon>
    </lineage>
</organism>
<accession>A0A250X838</accession>
<name>A0A250X838_9CHLO</name>
<dbReference type="STRING" id="1157962.A0A250X838"/>
<evidence type="ECO:0000313" key="3">
    <source>
        <dbReference type="Proteomes" id="UP000232323"/>
    </source>
</evidence>
<dbReference type="PANTHER" id="PTHR34117:SF1">
    <property type="entry name" value="STYLE CELL-CYCLE INHIBITOR 1"/>
    <property type="match status" value="1"/>
</dbReference>
<feature type="compositionally biased region" description="Low complexity" evidence="1">
    <location>
        <begin position="13"/>
        <end position="22"/>
    </location>
</feature>
<feature type="compositionally biased region" description="Basic and acidic residues" evidence="1">
    <location>
        <begin position="293"/>
        <end position="311"/>
    </location>
</feature>
<dbReference type="AlphaFoldDB" id="A0A250X838"/>
<reference evidence="2 3" key="1">
    <citation type="submission" date="2017-08" db="EMBL/GenBank/DDBJ databases">
        <title>Acidophilic green algal genome provides insights into adaptation to an acidic environment.</title>
        <authorList>
            <person name="Hirooka S."/>
            <person name="Hirose Y."/>
            <person name="Kanesaki Y."/>
            <person name="Higuchi S."/>
            <person name="Fujiwara T."/>
            <person name="Onuma R."/>
            <person name="Era A."/>
            <person name="Ohbayashi R."/>
            <person name="Uzuka A."/>
            <person name="Nozaki H."/>
            <person name="Yoshikawa H."/>
            <person name="Miyagishima S.Y."/>
        </authorList>
    </citation>
    <scope>NUCLEOTIDE SEQUENCE [LARGE SCALE GENOMIC DNA]</scope>
    <source>
        <strain evidence="2 3">NIES-2499</strain>
    </source>
</reference>
<feature type="compositionally biased region" description="Polar residues" evidence="1">
    <location>
        <begin position="77"/>
        <end position="88"/>
    </location>
</feature>
<keyword evidence="3" id="KW-1185">Reference proteome</keyword>
<gene>
    <name evidence="2" type="ORF">CEUSTIGMA_g6688.t1</name>
</gene>
<feature type="compositionally biased region" description="Basic and acidic residues" evidence="1">
    <location>
        <begin position="1"/>
        <end position="12"/>
    </location>
</feature>
<dbReference type="OrthoDB" id="2139939at2759"/>
<sequence>MGEKYKHEDKDASGSSDSSSSDSSEDERKQKREKKSKKEKHSKKHKKHSSKKHKKDRSSKDDDMVAAAKQFLRHQLSGHQPTGVSESKPTAVMAEKAVLLSSSSARKVPEELRVVPDDYFVKAPEFMTWLQEYRQQHFNDLTTEEARSLFSDSFVSEWNSGRLASKYYQGLVQAPAKRTAHQWSFNQGGPASTTGAATSSRNDLRGMSAYIADNRDREMEARQLDRAGRKREAGLHKDYLDEILPKATGRDALIEKKVARREESKARESSPDRAYLPGGGDIMGEDDSFAAAKAREARREESFRNRSLLKKEELSQRLSEAQAAEDAKMAGFRALLAQGPITIAKRQQ</sequence>
<dbReference type="EMBL" id="BEGY01000040">
    <property type="protein sequence ID" value="GAX79248.1"/>
    <property type="molecule type" value="Genomic_DNA"/>
</dbReference>
<dbReference type="PANTHER" id="PTHR34117">
    <property type="entry name" value="STYLE CELL-CYCLE INHIBITOR 1"/>
    <property type="match status" value="1"/>
</dbReference>
<protein>
    <submittedName>
        <fullName evidence="2">Uncharacterized protein</fullName>
    </submittedName>
</protein>
<evidence type="ECO:0000313" key="2">
    <source>
        <dbReference type="EMBL" id="GAX79248.1"/>
    </source>
</evidence>
<comment type="caution">
    <text evidence="2">The sequence shown here is derived from an EMBL/GenBank/DDBJ whole genome shotgun (WGS) entry which is preliminary data.</text>
</comment>